<dbReference type="Pfam" id="PF02151">
    <property type="entry name" value="UVR"/>
    <property type="match status" value="1"/>
</dbReference>
<feature type="non-terminal residue" evidence="2">
    <location>
        <position position="1"/>
    </location>
</feature>
<evidence type="ECO:0000313" key="2">
    <source>
        <dbReference type="EMBL" id="KAJ4829754.1"/>
    </source>
</evidence>
<gene>
    <name evidence="2" type="ORF">Tsubulata_051584</name>
</gene>
<accession>A0A9Q0J630</accession>
<evidence type="ECO:0000259" key="1">
    <source>
        <dbReference type="Pfam" id="PF02151"/>
    </source>
</evidence>
<comment type="caution">
    <text evidence="2">The sequence shown here is derived from an EMBL/GenBank/DDBJ whole genome shotgun (WGS) entry which is preliminary data.</text>
</comment>
<dbReference type="PANTHER" id="PTHR48439:SF1">
    <property type="entry name" value="HEMIMETHYLATED DNA-BINDING DOMAIN-CONTAINING PROTEIN"/>
    <property type="match status" value="1"/>
</dbReference>
<dbReference type="Proteomes" id="UP001141552">
    <property type="component" value="Unassembled WGS sequence"/>
</dbReference>
<dbReference type="InterPro" id="IPR001943">
    <property type="entry name" value="UVR_dom"/>
</dbReference>
<name>A0A9Q0J630_9ROSI</name>
<dbReference type="EMBL" id="JAKUCV010005811">
    <property type="protein sequence ID" value="KAJ4829754.1"/>
    <property type="molecule type" value="Genomic_DNA"/>
</dbReference>
<dbReference type="OrthoDB" id="28868at2759"/>
<sequence length="271" mass="31130">MVQIASSFSALTIPPCTWICASIQPYRRRRRSLKLIREEAATHIPAWNCCQSPLHQRNVKVEAGWLFNKRGRQQGWDASSERSETANEDILIFFFQLDLATRVQCALNMEEYDSAQKLRNKLTERRLSSNENQRGDHLQRARLKIRLLVSYDYELQKAVENENYTIAAELRDQISKLEAESLAASATALAYENAQYAFRLGQKVKHKIFGIEGGFCGLIRTFNSSFSLHDSILLKIMREILSLSSNCVKSIIGLGMNCQWIHRRTVEVMLK</sequence>
<evidence type="ECO:0000313" key="3">
    <source>
        <dbReference type="Proteomes" id="UP001141552"/>
    </source>
</evidence>
<reference evidence="2" key="1">
    <citation type="submission" date="2022-02" db="EMBL/GenBank/DDBJ databases">
        <authorList>
            <person name="Henning P.M."/>
            <person name="McCubbin A.G."/>
            <person name="Shore J.S."/>
        </authorList>
    </citation>
    <scope>NUCLEOTIDE SEQUENCE</scope>
    <source>
        <strain evidence="2">F60SS</strain>
        <tissue evidence="2">Leaves</tissue>
    </source>
</reference>
<organism evidence="2 3">
    <name type="scientific">Turnera subulata</name>
    <dbReference type="NCBI Taxonomy" id="218843"/>
    <lineage>
        <taxon>Eukaryota</taxon>
        <taxon>Viridiplantae</taxon>
        <taxon>Streptophyta</taxon>
        <taxon>Embryophyta</taxon>
        <taxon>Tracheophyta</taxon>
        <taxon>Spermatophyta</taxon>
        <taxon>Magnoliopsida</taxon>
        <taxon>eudicotyledons</taxon>
        <taxon>Gunneridae</taxon>
        <taxon>Pentapetalae</taxon>
        <taxon>rosids</taxon>
        <taxon>fabids</taxon>
        <taxon>Malpighiales</taxon>
        <taxon>Passifloraceae</taxon>
        <taxon>Turnera</taxon>
    </lineage>
</organism>
<dbReference type="PANTHER" id="PTHR48439">
    <property type="entry name" value="HEMIMETHYLATED DNA-BINDING DOMAIN-CONTAINING PROTEIN"/>
    <property type="match status" value="1"/>
</dbReference>
<dbReference type="AlphaFoldDB" id="A0A9Q0J630"/>
<protein>
    <recommendedName>
        <fullName evidence="1">UVR domain-containing protein</fullName>
    </recommendedName>
</protein>
<proteinExistence type="predicted"/>
<dbReference type="InterPro" id="IPR053189">
    <property type="entry name" value="Clp_protease_adapter_ClpF"/>
</dbReference>
<reference evidence="2" key="2">
    <citation type="journal article" date="2023" name="Plants (Basel)">
        <title>Annotation of the Turnera subulata (Passifloraceae) Draft Genome Reveals the S-Locus Evolved after the Divergence of Turneroideae from Passifloroideae in a Stepwise Manner.</title>
        <authorList>
            <person name="Henning P.M."/>
            <person name="Roalson E.H."/>
            <person name="Mir W."/>
            <person name="McCubbin A.G."/>
            <person name="Shore J.S."/>
        </authorList>
    </citation>
    <scope>NUCLEOTIDE SEQUENCE</scope>
    <source>
        <strain evidence="2">F60SS</strain>
    </source>
</reference>
<keyword evidence="3" id="KW-1185">Reference proteome</keyword>
<feature type="domain" description="UVR" evidence="1">
    <location>
        <begin position="151"/>
        <end position="179"/>
    </location>
</feature>